<dbReference type="AlphaFoldDB" id="A0A0P1INM5"/>
<keyword evidence="2" id="KW-1185">Reference proteome</keyword>
<dbReference type="EMBL" id="CYUD01000010">
    <property type="protein sequence ID" value="CUK10397.1"/>
    <property type="molecule type" value="Genomic_DNA"/>
</dbReference>
<organism evidence="1 2">
    <name type="scientific">Ruegeria denitrificans</name>
    <dbReference type="NCBI Taxonomy" id="1715692"/>
    <lineage>
        <taxon>Bacteria</taxon>
        <taxon>Pseudomonadati</taxon>
        <taxon>Pseudomonadota</taxon>
        <taxon>Alphaproteobacteria</taxon>
        <taxon>Rhodobacterales</taxon>
        <taxon>Roseobacteraceae</taxon>
        <taxon>Ruegeria</taxon>
    </lineage>
</organism>
<protein>
    <submittedName>
        <fullName evidence="1">Uncharacterized protein</fullName>
    </submittedName>
</protein>
<sequence length="110" mass="12089">MTTQVNQFLDWSILRCELKITSSYKKTCLETPTSARLETCANTPAKFHRLLGTLRSPPLVLSNMPSYIFGAGILLSPSAVLHTRFGYDDVGLIPISRDVTGFLPLSAGCR</sequence>
<evidence type="ECO:0000313" key="2">
    <source>
        <dbReference type="Proteomes" id="UP000051260"/>
    </source>
</evidence>
<dbReference type="Proteomes" id="UP000051260">
    <property type="component" value="Unassembled WGS sequence"/>
</dbReference>
<reference evidence="2" key="1">
    <citation type="submission" date="2015-09" db="EMBL/GenBank/DDBJ databases">
        <authorList>
            <person name="Rodrigo-Torres L."/>
            <person name="Arahal D.R."/>
        </authorList>
    </citation>
    <scope>NUCLEOTIDE SEQUENCE [LARGE SCALE GENOMIC DNA]</scope>
    <source>
        <strain evidence="2">CECT 5091</strain>
    </source>
</reference>
<name>A0A0P1INM5_9RHOB</name>
<evidence type="ECO:0000313" key="1">
    <source>
        <dbReference type="EMBL" id="CUK10397.1"/>
    </source>
</evidence>
<gene>
    <name evidence="1" type="ORF">RUE5091_03309</name>
</gene>
<proteinExistence type="predicted"/>
<accession>A0A0P1INM5</accession>